<dbReference type="PANTHER" id="PTHR11895">
    <property type="entry name" value="TRANSAMIDASE"/>
    <property type="match status" value="1"/>
</dbReference>
<dbReference type="InterPro" id="IPR000120">
    <property type="entry name" value="Amidase"/>
</dbReference>
<organism evidence="2 3">
    <name type="scientific">Tritonibacter aquimaris</name>
    <dbReference type="NCBI Taxonomy" id="2663379"/>
    <lineage>
        <taxon>Bacteria</taxon>
        <taxon>Pseudomonadati</taxon>
        <taxon>Pseudomonadota</taxon>
        <taxon>Alphaproteobacteria</taxon>
        <taxon>Rhodobacterales</taxon>
        <taxon>Paracoccaceae</taxon>
        <taxon>Tritonibacter</taxon>
    </lineage>
</organism>
<dbReference type="InterPro" id="IPR020556">
    <property type="entry name" value="Amidase_CS"/>
</dbReference>
<proteinExistence type="predicted"/>
<dbReference type="Pfam" id="PF01425">
    <property type="entry name" value="Amidase"/>
    <property type="match status" value="2"/>
</dbReference>
<name>A0A844B0C8_9RHOB</name>
<feature type="domain" description="Amidase" evidence="1">
    <location>
        <begin position="253"/>
        <end position="367"/>
    </location>
</feature>
<dbReference type="RefSeq" id="WP_153548894.1">
    <property type="nucleotide sequence ID" value="NZ_WIXK01000009.1"/>
</dbReference>
<evidence type="ECO:0000313" key="3">
    <source>
        <dbReference type="Proteomes" id="UP000436694"/>
    </source>
</evidence>
<protein>
    <submittedName>
        <fullName evidence="2">Amidase</fullName>
    </submittedName>
</protein>
<evidence type="ECO:0000313" key="2">
    <source>
        <dbReference type="EMBL" id="MQY44004.1"/>
    </source>
</evidence>
<dbReference type="InterPro" id="IPR023631">
    <property type="entry name" value="Amidase_dom"/>
</dbReference>
<keyword evidence="3" id="KW-1185">Reference proteome</keyword>
<dbReference type="Gene3D" id="3.90.1300.10">
    <property type="entry name" value="Amidase signature (AS) domain"/>
    <property type="match status" value="1"/>
</dbReference>
<dbReference type="GO" id="GO:0003824">
    <property type="term" value="F:catalytic activity"/>
    <property type="evidence" value="ECO:0007669"/>
    <property type="project" value="InterPro"/>
</dbReference>
<evidence type="ECO:0000259" key="1">
    <source>
        <dbReference type="Pfam" id="PF01425"/>
    </source>
</evidence>
<dbReference type="EMBL" id="WIXK01000009">
    <property type="protein sequence ID" value="MQY44004.1"/>
    <property type="molecule type" value="Genomic_DNA"/>
</dbReference>
<gene>
    <name evidence="2" type="ORF">GG681_15260</name>
</gene>
<feature type="domain" description="Amidase" evidence="1">
    <location>
        <begin position="9"/>
        <end position="170"/>
    </location>
</feature>
<comment type="caution">
    <text evidence="2">The sequence shown here is derived from an EMBL/GenBank/DDBJ whole genome shotgun (WGS) entry which is preliminary data.</text>
</comment>
<dbReference type="AlphaFoldDB" id="A0A844B0C8"/>
<accession>A0A844B0C8</accession>
<dbReference type="Proteomes" id="UP000436694">
    <property type="component" value="Unassembled WGS sequence"/>
</dbReference>
<dbReference type="SUPFAM" id="SSF75304">
    <property type="entry name" value="Amidase signature (AS) enzymes"/>
    <property type="match status" value="1"/>
</dbReference>
<dbReference type="InterPro" id="IPR036928">
    <property type="entry name" value="AS_sf"/>
</dbReference>
<dbReference type="PROSITE" id="PS00571">
    <property type="entry name" value="AMIDASES"/>
    <property type="match status" value="1"/>
</dbReference>
<reference evidence="2 3" key="1">
    <citation type="submission" date="2019-10" db="EMBL/GenBank/DDBJ databases">
        <title>Epibacterium sp. nov., isolated from seawater.</title>
        <authorList>
            <person name="Zhang X."/>
            <person name="Li N."/>
        </authorList>
    </citation>
    <scope>NUCLEOTIDE SEQUENCE [LARGE SCALE GENOMIC DNA]</scope>
    <source>
        <strain evidence="2 3">SM1969</strain>
    </source>
</reference>
<sequence>MTVAKQDNRAVTRHLDLGADGLTVMVKDCIDIKGEITTCGSAALAGNAPANDHADVVAALLDAGCHIVGKTNMHELAFGMTGANVTFGTPVNPRWPDRIPGGSSSGSAVAVAAGQCDFALGTDTGGSVRQPAICCGIYGIKPSFGRVSRAGCTPAYSSLDCVGVFARSAPMLSRGMAAIDPSFTTKTLPTAPRLARIKSKVDPALGDELIYALMEGLPNAAYLTLPSLDAAFDAGMTIIAHETAVAFGYLLDQDAPLGADIKQRLTAACEVSQQAIAQAEDIRARFTTEVDAALDQYDALITPALPVAPPTWDQAKDPAAILPLTRLLRPFNLSGHPALVMPIAQPRTGLPAGIQLVGRKGADEHLCAIAEWMAATLPAFQQEEDQ</sequence>
<dbReference type="PANTHER" id="PTHR11895:SF151">
    <property type="entry name" value="GLUTAMYL-TRNA(GLN) AMIDOTRANSFERASE SUBUNIT A"/>
    <property type="match status" value="1"/>
</dbReference>